<reference evidence="2" key="1">
    <citation type="journal article" date="2014" name="Front. Microbiol.">
        <title>High frequency of phylogenetically diverse reductive dehalogenase-homologous genes in deep subseafloor sedimentary metagenomes.</title>
        <authorList>
            <person name="Kawai M."/>
            <person name="Futagami T."/>
            <person name="Toyoda A."/>
            <person name="Takaki Y."/>
            <person name="Nishi S."/>
            <person name="Hori S."/>
            <person name="Arai W."/>
            <person name="Tsubouchi T."/>
            <person name="Morono Y."/>
            <person name="Uchiyama I."/>
            <person name="Ito T."/>
            <person name="Fujiyama A."/>
            <person name="Inagaki F."/>
            <person name="Takami H."/>
        </authorList>
    </citation>
    <scope>NUCLEOTIDE SEQUENCE</scope>
    <source>
        <strain evidence="2">Expedition CK06-06</strain>
    </source>
</reference>
<dbReference type="Gene3D" id="3.30.160.60">
    <property type="entry name" value="Classic Zinc Finger"/>
    <property type="match status" value="1"/>
</dbReference>
<accession>X1R8Z6</accession>
<protein>
    <recommendedName>
        <fullName evidence="1">C2H2-type domain-containing protein</fullName>
    </recommendedName>
</protein>
<proteinExistence type="predicted"/>
<dbReference type="EMBL" id="BARW01006519">
    <property type="protein sequence ID" value="GAI77018.1"/>
    <property type="molecule type" value="Genomic_DNA"/>
</dbReference>
<evidence type="ECO:0000259" key="1">
    <source>
        <dbReference type="PROSITE" id="PS50157"/>
    </source>
</evidence>
<dbReference type="AlphaFoldDB" id="X1R8Z6"/>
<organism evidence="2">
    <name type="scientific">marine sediment metagenome</name>
    <dbReference type="NCBI Taxonomy" id="412755"/>
    <lineage>
        <taxon>unclassified sequences</taxon>
        <taxon>metagenomes</taxon>
        <taxon>ecological metagenomes</taxon>
    </lineage>
</organism>
<feature type="domain" description="C2H2-type" evidence="1">
    <location>
        <begin position="3"/>
        <end position="36"/>
    </location>
</feature>
<dbReference type="PROSITE" id="PS50157">
    <property type="entry name" value="ZINC_FINGER_C2H2_2"/>
    <property type="match status" value="1"/>
</dbReference>
<name>X1R8Z6_9ZZZZ</name>
<comment type="caution">
    <text evidence="2">The sequence shown here is derived from an EMBL/GenBank/DDBJ whole genome shotgun (WGS) entry which is preliminary data.</text>
</comment>
<evidence type="ECO:0000313" key="2">
    <source>
        <dbReference type="EMBL" id="GAI77018.1"/>
    </source>
</evidence>
<dbReference type="InterPro" id="IPR013087">
    <property type="entry name" value="Znf_C2H2_type"/>
</dbReference>
<sequence>MAFKCPVPGCEDSEKEFQKESALKSHIRSVHPEYEPGGAREVPIVEEDFTTAELVRGKHMDIMLKASYVLTTNQL</sequence>
<gene>
    <name evidence="2" type="ORF">S12H4_13694</name>
</gene>
<dbReference type="SMART" id="SM00355">
    <property type="entry name" value="ZnF_C2H2"/>
    <property type="match status" value="1"/>
</dbReference>